<reference evidence="2" key="2">
    <citation type="submission" date="2025-08" db="UniProtKB">
        <authorList>
            <consortium name="RefSeq"/>
        </authorList>
    </citation>
    <scope>IDENTIFICATION</scope>
</reference>
<accession>A0ABM3AZI6</accession>
<reference evidence="1" key="1">
    <citation type="journal article" date="2020" name="Nat. Genet.">
        <title>Genomic diversifications of five Gossypium allopolyploid species and their impact on cotton improvement.</title>
        <authorList>
            <person name="Chen Z.J."/>
            <person name="Sreedasyam A."/>
            <person name="Ando A."/>
            <person name="Song Q."/>
            <person name="De Santiago L.M."/>
            <person name="Hulse-Kemp A.M."/>
            <person name="Ding M."/>
            <person name="Ye W."/>
            <person name="Kirkbride R.C."/>
            <person name="Jenkins J."/>
            <person name="Plott C."/>
            <person name="Lovell J."/>
            <person name="Lin Y.M."/>
            <person name="Vaughn R."/>
            <person name="Liu B."/>
            <person name="Simpson S."/>
            <person name="Scheffler B.E."/>
            <person name="Wen L."/>
            <person name="Saski C.A."/>
            <person name="Grover C.E."/>
            <person name="Hu G."/>
            <person name="Conover J.L."/>
            <person name="Carlson J.W."/>
            <person name="Shu S."/>
            <person name="Boston L.B."/>
            <person name="Williams M."/>
            <person name="Peterson D.G."/>
            <person name="McGee K."/>
            <person name="Jones D.C."/>
            <person name="Wendel J.F."/>
            <person name="Stelly D.M."/>
            <person name="Grimwood J."/>
            <person name="Schmutz J."/>
        </authorList>
    </citation>
    <scope>NUCLEOTIDE SEQUENCE [LARGE SCALE GENOMIC DNA]</scope>
    <source>
        <strain evidence="1">cv. TM-1</strain>
    </source>
</reference>
<evidence type="ECO:0000313" key="1">
    <source>
        <dbReference type="Proteomes" id="UP000818029"/>
    </source>
</evidence>
<dbReference type="GeneID" id="121223171"/>
<sequence>MEKVRRSYRLLNRIDVEVKGSRGRLCLAWKADISVNLRSFSKSHIDVTLKAEGVKEEWRFTGFYGSHYVHKKNDSSILLKNLGQQQSFPCEGLSSLMRLATKEGLLKGAKASRQGPAVSYLLFVDDCILFGEATRNRAMVLKGVRSSTNPEKYLGLPNVLGRRKKESFQNLKERIHAIIEDWIVKLLSQWGKEAFIKSVLQAIPTYVMSYFLLPKSFCGDLENVFAKFWWQKGYGKKEFVGASGSFCVDRKKRAEWVFRV</sequence>
<dbReference type="PANTHER" id="PTHR33116:SF86">
    <property type="entry name" value="REVERSE TRANSCRIPTASE DOMAIN-CONTAINING PROTEIN"/>
    <property type="match status" value="1"/>
</dbReference>
<dbReference type="PANTHER" id="PTHR33116">
    <property type="entry name" value="REVERSE TRANSCRIPTASE ZINC-BINDING DOMAIN-CONTAINING PROTEIN-RELATED-RELATED"/>
    <property type="match status" value="1"/>
</dbReference>
<keyword evidence="1" id="KW-1185">Reference proteome</keyword>
<gene>
    <name evidence="2" type="primary">LOC121223171</name>
</gene>
<dbReference type="Proteomes" id="UP000818029">
    <property type="component" value="Chromosome D11"/>
</dbReference>
<name>A0ABM3AZI6_GOSHI</name>
<protein>
    <recommendedName>
        <fullName evidence="3">Reverse transcriptase</fullName>
    </recommendedName>
</protein>
<dbReference type="RefSeq" id="XP_040960201.1">
    <property type="nucleotide sequence ID" value="XM_041104267.1"/>
</dbReference>
<proteinExistence type="predicted"/>
<evidence type="ECO:0000313" key="2">
    <source>
        <dbReference type="RefSeq" id="XP_040960201.1"/>
    </source>
</evidence>
<organism evidence="1 2">
    <name type="scientific">Gossypium hirsutum</name>
    <name type="common">Upland cotton</name>
    <name type="synonym">Gossypium mexicanum</name>
    <dbReference type="NCBI Taxonomy" id="3635"/>
    <lineage>
        <taxon>Eukaryota</taxon>
        <taxon>Viridiplantae</taxon>
        <taxon>Streptophyta</taxon>
        <taxon>Embryophyta</taxon>
        <taxon>Tracheophyta</taxon>
        <taxon>Spermatophyta</taxon>
        <taxon>Magnoliopsida</taxon>
        <taxon>eudicotyledons</taxon>
        <taxon>Gunneridae</taxon>
        <taxon>Pentapetalae</taxon>
        <taxon>rosids</taxon>
        <taxon>malvids</taxon>
        <taxon>Malvales</taxon>
        <taxon>Malvaceae</taxon>
        <taxon>Malvoideae</taxon>
        <taxon>Gossypium</taxon>
    </lineage>
</organism>
<evidence type="ECO:0008006" key="3">
    <source>
        <dbReference type="Google" id="ProtNLM"/>
    </source>
</evidence>